<evidence type="ECO:0000313" key="2">
    <source>
        <dbReference type="Proteomes" id="UP000278081"/>
    </source>
</evidence>
<dbReference type="EMBL" id="RJTJ01000025">
    <property type="protein sequence ID" value="RUM00656.1"/>
    <property type="molecule type" value="Genomic_DNA"/>
</dbReference>
<dbReference type="AlphaFoldDB" id="A0A3S0Q6X4"/>
<dbReference type="Proteomes" id="UP000278081">
    <property type="component" value="Unassembled WGS sequence"/>
</dbReference>
<evidence type="ECO:0000313" key="1">
    <source>
        <dbReference type="EMBL" id="RUM00656.1"/>
    </source>
</evidence>
<sequence>MDEFPLQAAAHFTQLLGAMYLDGREPDLEEFEDKDWIEVAEIGFDIVSRGRQAVETTLEPFFDFKTARRKVSLSMLLGRLPVELLERLEQPGYPDLIKFLENAARWRHATLMSELPN</sequence>
<dbReference type="RefSeq" id="WP_126910868.1">
    <property type="nucleotide sequence ID" value="NZ_ML133772.1"/>
</dbReference>
<proteinExistence type="predicted"/>
<dbReference type="OrthoDB" id="7595282at2"/>
<name>A0A3S0Q6X4_9HYPH</name>
<protein>
    <submittedName>
        <fullName evidence="1">Uncharacterized protein</fullName>
    </submittedName>
</protein>
<accession>A0A3S0Q6X4</accession>
<reference evidence="1 2" key="1">
    <citation type="submission" date="2018-11" db="EMBL/GenBank/DDBJ databases">
        <title>Rhizobium chutanense sp. nov., isolated from root nodules of Phaseolus vulgaris in China.</title>
        <authorList>
            <person name="Huo Y."/>
        </authorList>
    </citation>
    <scope>NUCLEOTIDE SEQUENCE [LARGE SCALE GENOMIC DNA]</scope>
    <source>
        <strain evidence="1 2">C16</strain>
    </source>
</reference>
<comment type="caution">
    <text evidence="1">The sequence shown here is derived from an EMBL/GenBank/DDBJ whole genome shotgun (WGS) entry which is preliminary data.</text>
</comment>
<gene>
    <name evidence="1" type="ORF">EFR84_24195</name>
</gene>
<organism evidence="1 2">
    <name type="scientific">Rhizobium chutanense</name>
    <dbReference type="NCBI Taxonomy" id="2035448"/>
    <lineage>
        <taxon>Bacteria</taxon>
        <taxon>Pseudomonadati</taxon>
        <taxon>Pseudomonadota</taxon>
        <taxon>Alphaproteobacteria</taxon>
        <taxon>Hyphomicrobiales</taxon>
        <taxon>Rhizobiaceae</taxon>
        <taxon>Rhizobium/Agrobacterium group</taxon>
        <taxon>Rhizobium</taxon>
    </lineage>
</organism>